<dbReference type="Pfam" id="PF25244">
    <property type="entry name" value="PML_C"/>
    <property type="match status" value="1"/>
</dbReference>
<dbReference type="InterPro" id="IPR036397">
    <property type="entry name" value="RNaseH_sf"/>
</dbReference>
<dbReference type="InterPro" id="IPR057617">
    <property type="entry name" value="PML_C"/>
</dbReference>
<dbReference type="InterPro" id="IPR012337">
    <property type="entry name" value="RNaseH-like_sf"/>
</dbReference>
<dbReference type="Gene3D" id="3.30.420.10">
    <property type="entry name" value="Ribonuclease H-like superfamily/Ribonuclease H"/>
    <property type="match status" value="2"/>
</dbReference>
<evidence type="ECO:0000259" key="2">
    <source>
        <dbReference type="SMART" id="SM00479"/>
    </source>
</evidence>
<feature type="region of interest" description="Disordered" evidence="1">
    <location>
        <begin position="38"/>
        <end position="74"/>
    </location>
</feature>
<evidence type="ECO:0000256" key="1">
    <source>
        <dbReference type="SAM" id="MobiDB-lite"/>
    </source>
</evidence>
<dbReference type="SUPFAM" id="SSF53098">
    <property type="entry name" value="Ribonuclease H-like"/>
    <property type="match status" value="1"/>
</dbReference>
<keyword evidence="4" id="KW-1185">Reference proteome</keyword>
<dbReference type="EMBL" id="CAJPWZ010001449">
    <property type="protein sequence ID" value="CAG2215614.1"/>
    <property type="molecule type" value="Genomic_DNA"/>
</dbReference>
<dbReference type="Pfam" id="PF20700">
    <property type="entry name" value="Mutator"/>
    <property type="match status" value="1"/>
</dbReference>
<proteinExistence type="predicted"/>
<feature type="domain" description="Exonuclease" evidence="2">
    <location>
        <begin position="641"/>
        <end position="784"/>
    </location>
</feature>
<dbReference type="GO" id="GO:0003676">
    <property type="term" value="F:nucleic acid binding"/>
    <property type="evidence" value="ECO:0007669"/>
    <property type="project" value="InterPro"/>
</dbReference>
<organism evidence="3 4">
    <name type="scientific">Mytilus edulis</name>
    <name type="common">Blue mussel</name>
    <dbReference type="NCBI Taxonomy" id="6550"/>
    <lineage>
        <taxon>Eukaryota</taxon>
        <taxon>Metazoa</taxon>
        <taxon>Spiralia</taxon>
        <taxon>Lophotrochozoa</taxon>
        <taxon>Mollusca</taxon>
        <taxon>Bivalvia</taxon>
        <taxon>Autobranchia</taxon>
        <taxon>Pteriomorphia</taxon>
        <taxon>Mytilida</taxon>
        <taxon>Mytiloidea</taxon>
        <taxon>Mytilidae</taxon>
        <taxon>Mytilinae</taxon>
        <taxon>Mytilus</taxon>
    </lineage>
</organism>
<accession>A0A8S3S173</accession>
<dbReference type="AlphaFoldDB" id="A0A8S3S173"/>
<dbReference type="CDD" id="cd06127">
    <property type="entry name" value="DEDDh"/>
    <property type="match status" value="1"/>
</dbReference>
<dbReference type="SMART" id="SM00479">
    <property type="entry name" value="EXOIII"/>
    <property type="match status" value="1"/>
</dbReference>
<dbReference type="InterPro" id="IPR013520">
    <property type="entry name" value="Ribonucl_H"/>
</dbReference>
<dbReference type="Proteomes" id="UP000683360">
    <property type="component" value="Unassembled WGS sequence"/>
</dbReference>
<gene>
    <name evidence="3" type="ORF">MEDL_29384</name>
</gene>
<protein>
    <recommendedName>
        <fullName evidence="2">Exonuclease domain-containing protein</fullName>
    </recommendedName>
</protein>
<evidence type="ECO:0000313" key="4">
    <source>
        <dbReference type="Proteomes" id="UP000683360"/>
    </source>
</evidence>
<name>A0A8S3S173_MYTED</name>
<reference evidence="3" key="1">
    <citation type="submission" date="2021-03" db="EMBL/GenBank/DDBJ databases">
        <authorList>
            <person name="Bekaert M."/>
        </authorList>
    </citation>
    <scope>NUCLEOTIDE SEQUENCE</scope>
</reference>
<dbReference type="OrthoDB" id="7698403at2759"/>
<sequence>MPKRNKQGKFSKKKNFEKDKRISGLVFHRSGLLSDHHNISPLDSDSQNILEPDHHNSPSFDPVHNQNSELEPDHSYAKPKTIETSELCINDAFEVEPNLEDHIHEVVIDDDNDINVDFDFLPLPSDLLPLNHCRYVVELDYIVQQLKQCSKCEEPLHLQNSLGVKPYGVAGILYVQCSECGDVAKIRLGKTHYANKNKRGVGRFDVNTKLAAGMIHAGIGETQLNNLLAAMNVHYPHHKSLKSRENEVGDIMEYQANASERKFLLDEAFQSMTIDAEGNEQAGINASTDTCWQKKGSGRAYNSLSGVASLIGEKTGKIVHHTLRIAGCRICRNAQKKGGPPLPHNCKKNWSGTAKGMEPDMVVQLVKDVHEQDININELAGDDDSVGFDRVKKLLPNSKMVKTSDRNHIIINVTKKLYALKPKQKELTPMVINSITKNYSYMLAQNQGSPEKIEKGSVIQAHKFTFGKDLKSESLRADLEKLFLGKIESQSKKLSKLASSQANESFNHTVSTKAAKNKHYSGSSSLNYRVSAAVLQKNEGYGYVSKVSEAAGLSPGNETIKRAIRLNGKRDKKSERAKTKQHKKRRINLKKERSVKSTGVEMREGRTYESEIGMDNEQLDEEIPAPMNASLCIPIDISTAPLVVFDLETSSLYRTSDVIQIAATSSNNEFSSYIFPNQPISIQASEITKITVSANQMFYDLQPVSYKLPHEALTDFITFLSKYPSKPILTLWELFKKIMPGLPSYSQTSLVSHILGENYCAHNAVDDTRALFKLLTSKALNNLDAFVFPVSHPYDCIVQQDNLKSYNEAIACKAITRATALKASKSNLKLSHLKLSIERMGLEGLKALLSEKTDRGNVRVTNCMKVIRKIFDFLTPES</sequence>
<dbReference type="InterPro" id="IPR049012">
    <property type="entry name" value="Mutator_transp_dom"/>
</dbReference>
<evidence type="ECO:0000313" key="3">
    <source>
        <dbReference type="EMBL" id="CAG2215614.1"/>
    </source>
</evidence>
<comment type="caution">
    <text evidence="3">The sequence shown here is derived from an EMBL/GenBank/DDBJ whole genome shotgun (WGS) entry which is preliminary data.</text>
</comment>